<dbReference type="InterPro" id="IPR053184">
    <property type="entry name" value="FeoA-like"/>
</dbReference>
<keyword evidence="1" id="KW-0408">Iron</keyword>
<evidence type="ECO:0000256" key="1">
    <source>
        <dbReference type="ARBA" id="ARBA00023004"/>
    </source>
</evidence>
<dbReference type="SMART" id="SM00899">
    <property type="entry name" value="FeoA"/>
    <property type="match status" value="1"/>
</dbReference>
<evidence type="ECO:0000313" key="3">
    <source>
        <dbReference type="EMBL" id="GAH26858.1"/>
    </source>
</evidence>
<feature type="domain" description="Ferrous iron transporter FeoA-like" evidence="2">
    <location>
        <begin position="10"/>
        <end position="82"/>
    </location>
</feature>
<dbReference type="Gene3D" id="2.30.30.90">
    <property type="match status" value="1"/>
</dbReference>
<dbReference type="InterPro" id="IPR038157">
    <property type="entry name" value="FeoA_core_dom"/>
</dbReference>
<dbReference type="AlphaFoldDB" id="X1G1E8"/>
<evidence type="ECO:0000259" key="2">
    <source>
        <dbReference type="SMART" id="SM00899"/>
    </source>
</evidence>
<feature type="non-terminal residue" evidence="3">
    <location>
        <position position="1"/>
    </location>
</feature>
<gene>
    <name evidence="3" type="ORF">S03H2_00461</name>
</gene>
<organism evidence="3">
    <name type="scientific">marine sediment metagenome</name>
    <dbReference type="NCBI Taxonomy" id="412755"/>
    <lineage>
        <taxon>unclassified sequences</taxon>
        <taxon>metagenomes</taxon>
        <taxon>ecological metagenomes</taxon>
    </lineage>
</organism>
<protein>
    <recommendedName>
        <fullName evidence="2">Ferrous iron transporter FeoA-like domain-containing protein</fullName>
    </recommendedName>
</protein>
<reference evidence="3" key="1">
    <citation type="journal article" date="2014" name="Front. Microbiol.">
        <title>High frequency of phylogenetically diverse reductive dehalogenase-homologous genes in deep subseafloor sedimentary metagenomes.</title>
        <authorList>
            <person name="Kawai M."/>
            <person name="Futagami T."/>
            <person name="Toyoda A."/>
            <person name="Takaki Y."/>
            <person name="Nishi S."/>
            <person name="Hori S."/>
            <person name="Arai W."/>
            <person name="Tsubouchi T."/>
            <person name="Morono Y."/>
            <person name="Uchiyama I."/>
            <person name="Ito T."/>
            <person name="Fujiyama A."/>
            <person name="Inagaki F."/>
            <person name="Takami H."/>
        </authorList>
    </citation>
    <scope>NUCLEOTIDE SEQUENCE</scope>
    <source>
        <strain evidence="3">Expedition CK06-06</strain>
    </source>
</reference>
<proteinExistence type="predicted"/>
<dbReference type="InterPro" id="IPR007167">
    <property type="entry name" value="Fe-transptr_FeoA-like"/>
</dbReference>
<name>X1G1E8_9ZZZZ</name>
<dbReference type="PANTHER" id="PTHR43151">
    <property type="entry name" value="FEOA FAMILY PROTEIN"/>
    <property type="match status" value="1"/>
</dbReference>
<dbReference type="InterPro" id="IPR008988">
    <property type="entry name" value="Transcriptional_repressor_C"/>
</dbReference>
<dbReference type="Pfam" id="PF04023">
    <property type="entry name" value="FeoA"/>
    <property type="match status" value="1"/>
</dbReference>
<accession>X1G1E8</accession>
<dbReference type="SUPFAM" id="SSF50037">
    <property type="entry name" value="C-terminal domain of transcriptional repressors"/>
    <property type="match status" value="1"/>
</dbReference>
<dbReference type="EMBL" id="BARU01000085">
    <property type="protein sequence ID" value="GAH26858.1"/>
    <property type="molecule type" value="Genomic_DNA"/>
</dbReference>
<dbReference type="PANTHER" id="PTHR43151:SF1">
    <property type="entry name" value="SSR2333 PROTEIN"/>
    <property type="match status" value="1"/>
</dbReference>
<sequence length="84" mass="8951">SKTQESPEMGTLLDLPVGVKAQVMSLQGGFGLQRHLSSLGITPGKIVQKITTQPMGGPIMIEVQGARIAIGRRMAGRVIVRRVT</sequence>
<dbReference type="GO" id="GO:0046914">
    <property type="term" value="F:transition metal ion binding"/>
    <property type="evidence" value="ECO:0007669"/>
    <property type="project" value="InterPro"/>
</dbReference>
<comment type="caution">
    <text evidence="3">The sequence shown here is derived from an EMBL/GenBank/DDBJ whole genome shotgun (WGS) entry which is preliminary data.</text>
</comment>